<reference evidence="3" key="1">
    <citation type="submission" date="2016-10" db="EMBL/GenBank/DDBJ databases">
        <authorList>
            <person name="Varghese N."/>
            <person name="Submissions S."/>
        </authorList>
    </citation>
    <scope>NUCLEOTIDE SEQUENCE [LARGE SCALE GENOMIC DNA]</scope>
    <source>
        <strain evidence="3">IBRC-M 10403</strain>
    </source>
</reference>
<sequence>MATALWTVAAAVAALLVIWRLRRANLTVSTILREERARTEAEPVDERHYEDEPHRVGRHRKSH</sequence>
<organism evidence="2 3">
    <name type="scientific">Actinokineospora iranica</name>
    <dbReference type="NCBI Taxonomy" id="1271860"/>
    <lineage>
        <taxon>Bacteria</taxon>
        <taxon>Bacillati</taxon>
        <taxon>Actinomycetota</taxon>
        <taxon>Actinomycetes</taxon>
        <taxon>Pseudonocardiales</taxon>
        <taxon>Pseudonocardiaceae</taxon>
        <taxon>Actinokineospora</taxon>
    </lineage>
</organism>
<feature type="region of interest" description="Disordered" evidence="1">
    <location>
        <begin position="35"/>
        <end position="63"/>
    </location>
</feature>
<dbReference type="STRING" id="1271860.SAMN05216174_10435"/>
<dbReference type="RefSeq" id="WP_139190588.1">
    <property type="nucleotide sequence ID" value="NZ_FMZZ01000004.1"/>
</dbReference>
<feature type="compositionally biased region" description="Basic and acidic residues" evidence="1">
    <location>
        <begin position="35"/>
        <end position="55"/>
    </location>
</feature>
<gene>
    <name evidence="2" type="ORF">SAMN05216174_10435</name>
</gene>
<evidence type="ECO:0000313" key="2">
    <source>
        <dbReference type="EMBL" id="SDC73278.1"/>
    </source>
</evidence>
<name>A0A1G6NZW3_9PSEU</name>
<evidence type="ECO:0000256" key="1">
    <source>
        <dbReference type="SAM" id="MobiDB-lite"/>
    </source>
</evidence>
<proteinExistence type="predicted"/>
<dbReference type="AlphaFoldDB" id="A0A1G6NZW3"/>
<keyword evidence="3" id="KW-1185">Reference proteome</keyword>
<evidence type="ECO:0000313" key="3">
    <source>
        <dbReference type="Proteomes" id="UP000199501"/>
    </source>
</evidence>
<protein>
    <submittedName>
        <fullName evidence="2">Uncharacterized protein</fullName>
    </submittedName>
</protein>
<accession>A0A1G6NZW3</accession>
<dbReference type="Proteomes" id="UP000199501">
    <property type="component" value="Unassembled WGS sequence"/>
</dbReference>
<dbReference type="EMBL" id="FMZZ01000004">
    <property type="protein sequence ID" value="SDC73278.1"/>
    <property type="molecule type" value="Genomic_DNA"/>
</dbReference>